<reference evidence="1 2" key="1">
    <citation type="submission" date="2024-02" db="EMBL/GenBank/DDBJ databases">
        <authorList>
            <person name="Vignale AGUSTIN F."/>
            <person name="Sosa J E."/>
            <person name="Modenutti C."/>
        </authorList>
    </citation>
    <scope>NUCLEOTIDE SEQUENCE [LARGE SCALE GENOMIC DNA]</scope>
</reference>
<evidence type="ECO:0008006" key="3">
    <source>
        <dbReference type="Google" id="ProtNLM"/>
    </source>
</evidence>
<sequence>MTVAAKIRGLKAKRVSWVFITSFAVSGEETTMVETSPSCRCIRGPCFLAKSLRPRKGREPANWCKFPMKGSFHGPGGRFETELLDFDPFLLFRRMNTKKKKVKSAEKDEN</sequence>
<evidence type="ECO:0000313" key="2">
    <source>
        <dbReference type="Proteomes" id="UP001642360"/>
    </source>
</evidence>
<comment type="caution">
    <text evidence="1">The sequence shown here is derived from an EMBL/GenBank/DDBJ whole genome shotgun (WGS) entry which is preliminary data.</text>
</comment>
<proteinExistence type="predicted"/>
<gene>
    <name evidence="1" type="ORF">ILEXP_LOCUS36132</name>
</gene>
<accession>A0ABC8TIT4</accession>
<dbReference type="EMBL" id="CAUOFW020004713">
    <property type="protein sequence ID" value="CAK9166889.1"/>
    <property type="molecule type" value="Genomic_DNA"/>
</dbReference>
<name>A0ABC8TIT4_9AQUA</name>
<dbReference type="Proteomes" id="UP001642360">
    <property type="component" value="Unassembled WGS sequence"/>
</dbReference>
<protein>
    <recommendedName>
        <fullName evidence="3">Secreted protein</fullName>
    </recommendedName>
</protein>
<evidence type="ECO:0000313" key="1">
    <source>
        <dbReference type="EMBL" id="CAK9166889.1"/>
    </source>
</evidence>
<keyword evidence="2" id="KW-1185">Reference proteome</keyword>
<dbReference type="AlphaFoldDB" id="A0ABC8TIT4"/>
<organism evidence="1 2">
    <name type="scientific">Ilex paraguariensis</name>
    <name type="common">yerba mate</name>
    <dbReference type="NCBI Taxonomy" id="185542"/>
    <lineage>
        <taxon>Eukaryota</taxon>
        <taxon>Viridiplantae</taxon>
        <taxon>Streptophyta</taxon>
        <taxon>Embryophyta</taxon>
        <taxon>Tracheophyta</taxon>
        <taxon>Spermatophyta</taxon>
        <taxon>Magnoliopsida</taxon>
        <taxon>eudicotyledons</taxon>
        <taxon>Gunneridae</taxon>
        <taxon>Pentapetalae</taxon>
        <taxon>asterids</taxon>
        <taxon>campanulids</taxon>
        <taxon>Aquifoliales</taxon>
        <taxon>Aquifoliaceae</taxon>
        <taxon>Ilex</taxon>
    </lineage>
</organism>